<organism evidence="1 2">
    <name type="scientific">Emiliania huxleyi (strain CCMP1516)</name>
    <dbReference type="NCBI Taxonomy" id="280463"/>
    <lineage>
        <taxon>Eukaryota</taxon>
        <taxon>Haptista</taxon>
        <taxon>Haptophyta</taxon>
        <taxon>Prymnesiophyceae</taxon>
        <taxon>Isochrysidales</taxon>
        <taxon>Noelaerhabdaceae</taxon>
        <taxon>Emiliania</taxon>
    </lineage>
</organism>
<dbReference type="AlphaFoldDB" id="A0A0D3JT46"/>
<dbReference type="InterPro" id="IPR039683">
    <property type="entry name" value="Lsm12-like"/>
</dbReference>
<dbReference type="EnsemblProtists" id="EOD26681">
    <property type="protein sequence ID" value="EOD26681"/>
    <property type="gene ID" value="EMIHUDRAFT_236593"/>
</dbReference>
<evidence type="ECO:0000313" key="2">
    <source>
        <dbReference type="Proteomes" id="UP000013827"/>
    </source>
</evidence>
<dbReference type="GeneID" id="17272224"/>
<dbReference type="Proteomes" id="UP000013827">
    <property type="component" value="Unassembled WGS sequence"/>
</dbReference>
<dbReference type="HOGENOM" id="CLU_1542894_0_0_1"/>
<reference evidence="1" key="2">
    <citation type="submission" date="2024-10" db="UniProtKB">
        <authorList>
            <consortium name="EnsemblProtists"/>
        </authorList>
    </citation>
    <scope>IDENTIFICATION</scope>
</reference>
<evidence type="ECO:0000313" key="1">
    <source>
        <dbReference type="EnsemblProtists" id="EOD26681"/>
    </source>
</evidence>
<protein>
    <recommendedName>
        <fullName evidence="3">LSM12 anticodon-binding domain-containing protein</fullName>
    </recommendedName>
</protein>
<dbReference type="PaxDb" id="2903-EOD26681"/>
<proteinExistence type="predicted"/>
<dbReference type="PANTHER" id="PTHR13542">
    <property type="entry name" value="LSM12 HOMOLOG"/>
    <property type="match status" value="1"/>
</dbReference>
<name>A0A0D3JT46_EMIH1</name>
<accession>A0A0D3JT46</accession>
<keyword evidence="2" id="KW-1185">Reference proteome</keyword>
<evidence type="ECO:0008006" key="3">
    <source>
        <dbReference type="Google" id="ProtNLM"/>
    </source>
</evidence>
<dbReference type="KEGG" id="ehx:EMIHUDRAFT_236593"/>
<dbReference type="RefSeq" id="XP_005779110.1">
    <property type="nucleotide sequence ID" value="XM_005779053.1"/>
</dbReference>
<sequence length="174" mass="18577">MFPLLLCCSLQSRFSFDDAILDARVRVEMTTGTVHEGAVFAMYQPQGCFVVETPAGAPQGRATYLTINTQYVKSVKVLAAAPDTGEASGTVPLPFDPSAVKLAATQRTAHQLGQMSTKTFANMNANATAVFDDIHKTMPCEWLADTPPSISVLGETVARVKKVLEKVLTKIGAG</sequence>
<reference evidence="2" key="1">
    <citation type="journal article" date="2013" name="Nature">
        <title>Pan genome of the phytoplankton Emiliania underpins its global distribution.</title>
        <authorList>
            <person name="Read B.A."/>
            <person name="Kegel J."/>
            <person name="Klute M.J."/>
            <person name="Kuo A."/>
            <person name="Lefebvre S.C."/>
            <person name="Maumus F."/>
            <person name="Mayer C."/>
            <person name="Miller J."/>
            <person name="Monier A."/>
            <person name="Salamov A."/>
            <person name="Young J."/>
            <person name="Aguilar M."/>
            <person name="Claverie J.M."/>
            <person name="Frickenhaus S."/>
            <person name="Gonzalez K."/>
            <person name="Herman E.K."/>
            <person name="Lin Y.C."/>
            <person name="Napier J."/>
            <person name="Ogata H."/>
            <person name="Sarno A.F."/>
            <person name="Shmutz J."/>
            <person name="Schroeder D."/>
            <person name="de Vargas C."/>
            <person name="Verret F."/>
            <person name="von Dassow P."/>
            <person name="Valentin K."/>
            <person name="Van de Peer Y."/>
            <person name="Wheeler G."/>
            <person name="Dacks J.B."/>
            <person name="Delwiche C.F."/>
            <person name="Dyhrman S.T."/>
            <person name="Glockner G."/>
            <person name="John U."/>
            <person name="Richards T."/>
            <person name="Worden A.Z."/>
            <person name="Zhang X."/>
            <person name="Grigoriev I.V."/>
            <person name="Allen A.E."/>
            <person name="Bidle K."/>
            <person name="Borodovsky M."/>
            <person name="Bowler C."/>
            <person name="Brownlee C."/>
            <person name="Cock J.M."/>
            <person name="Elias M."/>
            <person name="Gladyshev V.N."/>
            <person name="Groth M."/>
            <person name="Guda C."/>
            <person name="Hadaegh A."/>
            <person name="Iglesias-Rodriguez M.D."/>
            <person name="Jenkins J."/>
            <person name="Jones B.M."/>
            <person name="Lawson T."/>
            <person name="Leese F."/>
            <person name="Lindquist E."/>
            <person name="Lobanov A."/>
            <person name="Lomsadze A."/>
            <person name="Malik S.B."/>
            <person name="Marsh M.E."/>
            <person name="Mackinder L."/>
            <person name="Mock T."/>
            <person name="Mueller-Roeber B."/>
            <person name="Pagarete A."/>
            <person name="Parker M."/>
            <person name="Probert I."/>
            <person name="Quesneville H."/>
            <person name="Raines C."/>
            <person name="Rensing S.A."/>
            <person name="Riano-Pachon D.M."/>
            <person name="Richier S."/>
            <person name="Rokitta S."/>
            <person name="Shiraiwa Y."/>
            <person name="Soanes D.M."/>
            <person name="van der Giezen M."/>
            <person name="Wahlund T.M."/>
            <person name="Williams B."/>
            <person name="Wilson W."/>
            <person name="Wolfe G."/>
            <person name="Wurch L.L."/>
        </authorList>
    </citation>
    <scope>NUCLEOTIDE SEQUENCE</scope>
</reference>